<dbReference type="InterPro" id="IPR036397">
    <property type="entry name" value="RNaseH_sf"/>
</dbReference>
<evidence type="ECO:0000313" key="3">
    <source>
        <dbReference type="Proteomes" id="UP000467840"/>
    </source>
</evidence>
<dbReference type="Proteomes" id="UP000467840">
    <property type="component" value="Chromosome 11"/>
</dbReference>
<keyword evidence="3" id="KW-1185">Reference proteome</keyword>
<organism evidence="2 3">
    <name type="scientific">Hevea brasiliensis</name>
    <name type="common">Para rubber tree</name>
    <name type="synonym">Siphonia brasiliensis</name>
    <dbReference type="NCBI Taxonomy" id="3981"/>
    <lineage>
        <taxon>Eukaryota</taxon>
        <taxon>Viridiplantae</taxon>
        <taxon>Streptophyta</taxon>
        <taxon>Embryophyta</taxon>
        <taxon>Tracheophyta</taxon>
        <taxon>Spermatophyta</taxon>
        <taxon>Magnoliopsida</taxon>
        <taxon>eudicotyledons</taxon>
        <taxon>Gunneridae</taxon>
        <taxon>Pentapetalae</taxon>
        <taxon>rosids</taxon>
        <taxon>fabids</taxon>
        <taxon>Malpighiales</taxon>
        <taxon>Euphorbiaceae</taxon>
        <taxon>Crotonoideae</taxon>
        <taxon>Micrandreae</taxon>
        <taxon>Hevea</taxon>
    </lineage>
</organism>
<sequence>MTGVHVMVEVAIPYLAAENWRIDSLGKGIVELCALVLAVMTYERPTKCTVTNEDGLIMAFASKIIRANWSPDNSEALAISYGLHLFVELGFNKLLVESDCLKIIEMLHHQNYPSNALGNILLGDLDFSQQLDNYLWILVNRSANRVAHALAKIHATAEWKQVWIEEVPGCIAPFVSHDVQFPLFLMKVCLLFKKKKKKLF</sequence>
<dbReference type="AlphaFoldDB" id="A0A6A6N9E7"/>
<reference evidence="2 3" key="1">
    <citation type="journal article" date="2020" name="Mol. Plant">
        <title>The Chromosome-Based Rubber Tree Genome Provides New Insights into Spurge Genome Evolution and Rubber Biosynthesis.</title>
        <authorList>
            <person name="Liu J."/>
            <person name="Shi C."/>
            <person name="Shi C.C."/>
            <person name="Li W."/>
            <person name="Zhang Q.J."/>
            <person name="Zhang Y."/>
            <person name="Li K."/>
            <person name="Lu H.F."/>
            <person name="Shi C."/>
            <person name="Zhu S.T."/>
            <person name="Xiao Z.Y."/>
            <person name="Nan H."/>
            <person name="Yue Y."/>
            <person name="Zhu X.G."/>
            <person name="Wu Y."/>
            <person name="Hong X.N."/>
            <person name="Fan G.Y."/>
            <person name="Tong Y."/>
            <person name="Zhang D."/>
            <person name="Mao C.L."/>
            <person name="Liu Y.L."/>
            <person name="Hao S.J."/>
            <person name="Liu W.Q."/>
            <person name="Lv M.Q."/>
            <person name="Zhang H.B."/>
            <person name="Liu Y."/>
            <person name="Hu-Tang G.R."/>
            <person name="Wang J.P."/>
            <person name="Wang J.H."/>
            <person name="Sun Y.H."/>
            <person name="Ni S.B."/>
            <person name="Chen W.B."/>
            <person name="Zhang X.C."/>
            <person name="Jiao Y.N."/>
            <person name="Eichler E.E."/>
            <person name="Li G.H."/>
            <person name="Liu X."/>
            <person name="Gao L.Z."/>
        </authorList>
    </citation>
    <scope>NUCLEOTIDE SEQUENCE [LARGE SCALE GENOMIC DNA]</scope>
    <source>
        <strain evidence="3">cv. GT1</strain>
        <tissue evidence="2">Leaf</tissue>
    </source>
</reference>
<dbReference type="SUPFAM" id="SSF53098">
    <property type="entry name" value="Ribonuclease H-like"/>
    <property type="match status" value="1"/>
</dbReference>
<proteinExistence type="predicted"/>
<dbReference type="InterPro" id="IPR044730">
    <property type="entry name" value="RNase_H-like_dom_plant"/>
</dbReference>
<comment type="caution">
    <text evidence="2">The sequence shown here is derived from an EMBL/GenBank/DDBJ whole genome shotgun (WGS) entry which is preliminary data.</text>
</comment>
<accession>A0A6A6N9E7</accession>
<dbReference type="EMBL" id="JAAGAX010000002">
    <property type="protein sequence ID" value="KAF2322017.1"/>
    <property type="molecule type" value="Genomic_DNA"/>
</dbReference>
<dbReference type="CDD" id="cd06222">
    <property type="entry name" value="RNase_H_like"/>
    <property type="match status" value="1"/>
</dbReference>
<dbReference type="Pfam" id="PF13456">
    <property type="entry name" value="RVT_3"/>
    <property type="match status" value="1"/>
</dbReference>
<dbReference type="InterPro" id="IPR002156">
    <property type="entry name" value="RNaseH_domain"/>
</dbReference>
<protein>
    <recommendedName>
        <fullName evidence="1">RNase H type-1 domain-containing protein</fullName>
    </recommendedName>
</protein>
<dbReference type="PANTHER" id="PTHR47723:SF21">
    <property type="entry name" value="POLYNUCLEOTIDYL TRANSFERASE, RIBONUCLEASE H-LIKE SUPERFAMILY PROTEIN"/>
    <property type="match status" value="1"/>
</dbReference>
<dbReference type="InterPro" id="IPR053151">
    <property type="entry name" value="RNase_H-like"/>
</dbReference>
<dbReference type="GO" id="GO:0004523">
    <property type="term" value="F:RNA-DNA hybrid ribonuclease activity"/>
    <property type="evidence" value="ECO:0007669"/>
    <property type="project" value="InterPro"/>
</dbReference>
<dbReference type="GO" id="GO:0003676">
    <property type="term" value="F:nucleic acid binding"/>
    <property type="evidence" value="ECO:0007669"/>
    <property type="project" value="InterPro"/>
</dbReference>
<dbReference type="InterPro" id="IPR012337">
    <property type="entry name" value="RNaseH-like_sf"/>
</dbReference>
<dbReference type="PANTHER" id="PTHR47723">
    <property type="entry name" value="OS05G0353850 PROTEIN"/>
    <property type="match status" value="1"/>
</dbReference>
<evidence type="ECO:0000313" key="2">
    <source>
        <dbReference type="EMBL" id="KAF2322017.1"/>
    </source>
</evidence>
<name>A0A6A6N9E7_HEVBR</name>
<dbReference type="Gene3D" id="3.30.420.10">
    <property type="entry name" value="Ribonuclease H-like superfamily/Ribonuclease H"/>
    <property type="match status" value="1"/>
</dbReference>
<gene>
    <name evidence="2" type="ORF">GH714_005715</name>
</gene>
<feature type="domain" description="RNase H type-1" evidence="1">
    <location>
        <begin position="51"/>
        <end position="152"/>
    </location>
</feature>
<evidence type="ECO:0000259" key="1">
    <source>
        <dbReference type="Pfam" id="PF13456"/>
    </source>
</evidence>